<dbReference type="Proteomes" id="UP000073816">
    <property type="component" value="Chromosome"/>
</dbReference>
<proteinExistence type="predicted"/>
<keyword evidence="3" id="KW-1185">Reference proteome</keyword>
<evidence type="ECO:0000256" key="1">
    <source>
        <dbReference type="SAM" id="Phobius"/>
    </source>
</evidence>
<feature type="transmembrane region" description="Helical" evidence="1">
    <location>
        <begin position="6"/>
        <end position="24"/>
    </location>
</feature>
<dbReference type="RefSeq" id="WP_067545391.1">
    <property type="nucleotide sequence ID" value="NZ_CP012836.1"/>
</dbReference>
<reference evidence="2 3" key="2">
    <citation type="journal article" date="2016" name="Genome Announc.">
        <title>Complete Genome Sequence of Algoriphagus sp. Strain M8-2, Isolated from a Brackish Lake.</title>
        <authorList>
            <person name="Muraguchi Y."/>
            <person name="Kushimoto K."/>
            <person name="Ohtsubo Y."/>
            <person name="Suzuki T."/>
            <person name="Dohra H."/>
            <person name="Kimbara K."/>
            <person name="Shintani M."/>
        </authorList>
    </citation>
    <scope>NUCLEOTIDE SEQUENCE [LARGE SCALE GENOMIC DNA]</scope>
    <source>
        <strain evidence="2 3">M8-2</strain>
    </source>
</reference>
<organism evidence="2 3">
    <name type="scientific">Algoriphagus sanaruensis</name>
    <dbReference type="NCBI Taxonomy" id="1727163"/>
    <lineage>
        <taxon>Bacteria</taxon>
        <taxon>Pseudomonadati</taxon>
        <taxon>Bacteroidota</taxon>
        <taxon>Cytophagia</taxon>
        <taxon>Cytophagales</taxon>
        <taxon>Cyclobacteriaceae</taxon>
        <taxon>Algoriphagus</taxon>
    </lineage>
</organism>
<name>A0A142EM78_9BACT</name>
<dbReference type="OrthoDB" id="840309at2"/>
<evidence type="ECO:0000313" key="2">
    <source>
        <dbReference type="EMBL" id="AMQ56233.1"/>
    </source>
</evidence>
<keyword evidence="1" id="KW-1133">Transmembrane helix</keyword>
<gene>
    <name evidence="2" type="ORF">AO498_07380</name>
</gene>
<keyword evidence="1" id="KW-0472">Membrane</keyword>
<dbReference type="EMBL" id="CP012836">
    <property type="protein sequence ID" value="AMQ56233.1"/>
    <property type="molecule type" value="Genomic_DNA"/>
</dbReference>
<dbReference type="PATRIC" id="fig|1727163.4.peg.1533"/>
<dbReference type="AlphaFoldDB" id="A0A142EM78"/>
<dbReference type="STRING" id="1727163.AO498_07380"/>
<reference evidence="3" key="1">
    <citation type="submission" date="2015-09" db="EMBL/GenBank/DDBJ databases">
        <title>Complete sequence of Algoriphagus sp. M8-2.</title>
        <authorList>
            <person name="Shintani M."/>
        </authorList>
    </citation>
    <scope>NUCLEOTIDE SEQUENCE [LARGE SCALE GENOMIC DNA]</scope>
    <source>
        <strain evidence="3">M8-2</strain>
    </source>
</reference>
<protein>
    <submittedName>
        <fullName evidence="2">Uncharacterized protein</fullName>
    </submittedName>
</protein>
<accession>A0A142EM78</accession>
<keyword evidence="1" id="KW-0812">Transmembrane</keyword>
<sequence>MEITTAEVLLASAGLLLVSLPYLIHIYQPRKKDKPACPNFEEFTQSKNIHLDKVQSWRNHYTLGIDLEKNILVYCRHGHFPVQTVVDLSQVDHVSLDSHFREIKHRQEKRQKLEYLDLVLHFKDSKKGSKSLPIYDEDEVHHLADEYAIAKKWASFIQNRISTAYLPELQWAV</sequence>
<dbReference type="KEGG" id="alm:AO498_07380"/>
<evidence type="ECO:0000313" key="3">
    <source>
        <dbReference type="Proteomes" id="UP000073816"/>
    </source>
</evidence>